<evidence type="ECO:0000313" key="2">
    <source>
        <dbReference type="EMBL" id="KAF0682743.1"/>
    </source>
</evidence>
<evidence type="ECO:0000313" key="4">
    <source>
        <dbReference type="Proteomes" id="UP000332933"/>
    </source>
</evidence>
<dbReference type="GO" id="GO:0000159">
    <property type="term" value="C:protein phosphatase type 2A complex"/>
    <property type="evidence" value="ECO:0007669"/>
    <property type="project" value="TreeGrafter"/>
</dbReference>
<accession>A0A485LSI2</accession>
<dbReference type="InterPro" id="IPR051023">
    <property type="entry name" value="PP2A_Regulatory_Subunit_A"/>
</dbReference>
<dbReference type="InterPro" id="IPR016024">
    <property type="entry name" value="ARM-type_fold"/>
</dbReference>
<dbReference type="Gene3D" id="1.25.10.10">
    <property type="entry name" value="Leucine-rich Repeat Variant"/>
    <property type="match status" value="1"/>
</dbReference>
<gene>
    <name evidence="3" type="primary">Aste57867_25146</name>
    <name evidence="2" type="ORF">As57867_025068</name>
    <name evidence="3" type="ORF">ASTE57867_25146</name>
</gene>
<name>A0A485LSI2_9STRA</name>
<dbReference type="AlphaFoldDB" id="A0A485LSI2"/>
<reference evidence="3 4" key="1">
    <citation type="submission" date="2019-03" db="EMBL/GenBank/DDBJ databases">
        <authorList>
            <person name="Gaulin E."/>
            <person name="Dumas B."/>
        </authorList>
    </citation>
    <scope>NUCLEOTIDE SEQUENCE [LARGE SCALE GENOMIC DNA]</scope>
    <source>
        <strain evidence="3">CBS 568.67</strain>
    </source>
</reference>
<dbReference type="PANTHER" id="PTHR10648:SF4">
    <property type="entry name" value="PROTEIN PHOSPHATASE 2 (FORMERLY 2A), REGULATORY SUBUNIT A, BETA ISOFORM-RELATED"/>
    <property type="match status" value="1"/>
</dbReference>
<sequence>MGLLDIMSVFGTPQTQSMPSPTKAVTASMKRPIGRRQSFQEIPDRNLSWRYFHPAVLSTTDAESILVDTPRGSFLLWDARASANGNSLFISYRVAAEDDVPPTTAHTFLGAMLPGFRLVLPCIKCKTISLSTSCRLCAPVLELDTHLQTHFRSAAVGLRMEQRTLLLERVPWSLAPPMYMTTSLPLYLRRADIFTDLRFAQHGTRVIVTDVRAGSAPDLAGIRPGFCIAHVNDDPTGSVHRIWTRVHQDPPTTTTPYALVHFQFAPNVTGDVYQVTLNATESIFNLGQCGLKLRRIFDMVFVTESTQYGLHRGISRGSLVVAVNGTRIPFMSFDQLSEFIACSPEFRLPVTLDLVVHNQDVVLLETERFLMTASLSVYHMVKATEQLRLLFLTMHSMVLVPLGLADVTDTCAHAALGPAVRGAILPFVGTTRGPTSADMIRLIKALKGRFRQICSLGPAVVQFTCIVLYTLCFVEDKTIHREATWAFREIMKIMPLDTVMFYAAPLLTMMNKTLVRLSSIGILAEYIQRIHKKTVTFEKPSKQSSSDLVNMTELSWRHQMLEAGILFAELSTDNDPAVSCAARQYLPSMVSELMDYSVNWAWMVPLVEVLSKALMPDGRLDALHLCFQLAQRPSASTCWRMRLAVVFAGLANDGNDSIRRVAAQKFVDFVTKINLKELADVYDASHRFESMSPKSSACLVMSDIKDITPHDAASVAGSAESNVSEVRRRCLTMETTSAAATPTATGGDDDDDSMHILFALLDAYTNLMQDAPVEIQKIVCRSVRQVAAIFGKEMLCKFILPTIQDVIVTDMHDCKCHGSSAVYESVHHILARELCCITPLLVGDPDLIASDILPFLKRLLSNIQHTHIIVEVLENFDSLGFALGKELFLAHLGPLLVQLVASTEWKLRVALAYNLAPLMRWLGVDAFMDAFAPLLASLSLDVVYQVRQLALEAWVVVFDVDAAPAWRTHALGFVATLGKDPNYQLRISCVNFYAAIAKMLWTNEVEKYVAPALTRFAQDPIPNVRVSCARELDKMPLGSDDHAHVLAILRLDTDLDVQFYAGGDADDTVEPSSNTP</sequence>
<dbReference type="OrthoDB" id="60757at2759"/>
<dbReference type="GO" id="GO:0019888">
    <property type="term" value="F:protein phosphatase regulator activity"/>
    <property type="evidence" value="ECO:0007669"/>
    <property type="project" value="TreeGrafter"/>
</dbReference>
<protein>
    <submittedName>
        <fullName evidence="3">Aste57867_25146 protein</fullName>
    </submittedName>
</protein>
<dbReference type="EMBL" id="VJMH01007489">
    <property type="protein sequence ID" value="KAF0682743.1"/>
    <property type="molecule type" value="Genomic_DNA"/>
</dbReference>
<dbReference type="SUPFAM" id="SSF48371">
    <property type="entry name" value="ARM repeat"/>
    <property type="match status" value="1"/>
</dbReference>
<dbReference type="InterPro" id="IPR011989">
    <property type="entry name" value="ARM-like"/>
</dbReference>
<dbReference type="EMBL" id="CAADRA010007515">
    <property type="protein sequence ID" value="VFU01775.1"/>
    <property type="molecule type" value="Genomic_DNA"/>
</dbReference>
<reference evidence="2" key="2">
    <citation type="submission" date="2019-06" db="EMBL/GenBank/DDBJ databases">
        <title>Genomics analysis of Aphanomyces spp. identifies a new class of oomycete effector associated with host adaptation.</title>
        <authorList>
            <person name="Gaulin E."/>
        </authorList>
    </citation>
    <scope>NUCLEOTIDE SEQUENCE</scope>
    <source>
        <strain evidence="2">CBS 578.67</strain>
    </source>
</reference>
<keyword evidence="4" id="KW-1185">Reference proteome</keyword>
<dbReference type="Proteomes" id="UP000332933">
    <property type="component" value="Unassembled WGS sequence"/>
</dbReference>
<organism evidence="3 4">
    <name type="scientific">Aphanomyces stellatus</name>
    <dbReference type="NCBI Taxonomy" id="120398"/>
    <lineage>
        <taxon>Eukaryota</taxon>
        <taxon>Sar</taxon>
        <taxon>Stramenopiles</taxon>
        <taxon>Oomycota</taxon>
        <taxon>Saprolegniomycetes</taxon>
        <taxon>Saprolegniales</taxon>
        <taxon>Verrucalvaceae</taxon>
        <taxon>Aphanomyces</taxon>
    </lineage>
</organism>
<evidence type="ECO:0000313" key="3">
    <source>
        <dbReference type="EMBL" id="VFU01775.1"/>
    </source>
</evidence>
<dbReference type="PANTHER" id="PTHR10648">
    <property type="entry name" value="SERINE/THREONINE-PROTEIN PHOSPHATASE PP2A 65 KDA REGULATORY SUBUNIT"/>
    <property type="match status" value="1"/>
</dbReference>
<dbReference type="GO" id="GO:0005634">
    <property type="term" value="C:nucleus"/>
    <property type="evidence" value="ECO:0007669"/>
    <property type="project" value="TreeGrafter"/>
</dbReference>
<dbReference type="GO" id="GO:0005829">
    <property type="term" value="C:cytosol"/>
    <property type="evidence" value="ECO:0007669"/>
    <property type="project" value="TreeGrafter"/>
</dbReference>
<keyword evidence="1" id="KW-0677">Repeat</keyword>
<proteinExistence type="predicted"/>
<evidence type="ECO:0000256" key="1">
    <source>
        <dbReference type="ARBA" id="ARBA00022737"/>
    </source>
</evidence>